<protein>
    <submittedName>
        <fullName evidence="2">Uncharacterized protein</fullName>
    </submittedName>
</protein>
<proteinExistence type="predicted"/>
<dbReference type="OrthoDB" id="3693960at2759"/>
<feature type="region of interest" description="Disordered" evidence="1">
    <location>
        <begin position="295"/>
        <end position="316"/>
    </location>
</feature>
<keyword evidence="3" id="KW-1185">Reference proteome</keyword>
<evidence type="ECO:0000256" key="1">
    <source>
        <dbReference type="SAM" id="MobiDB-lite"/>
    </source>
</evidence>
<gene>
    <name evidence="2" type="ORF">BT63DRAFT_138390</name>
</gene>
<dbReference type="Proteomes" id="UP000799302">
    <property type="component" value="Unassembled WGS sequence"/>
</dbReference>
<reference evidence="2" key="1">
    <citation type="journal article" date="2020" name="Stud. Mycol.">
        <title>101 Dothideomycetes genomes: a test case for predicting lifestyles and emergence of pathogens.</title>
        <authorList>
            <person name="Haridas S."/>
            <person name="Albert R."/>
            <person name="Binder M."/>
            <person name="Bloem J."/>
            <person name="Labutti K."/>
            <person name="Salamov A."/>
            <person name="Andreopoulos B."/>
            <person name="Baker S."/>
            <person name="Barry K."/>
            <person name="Bills G."/>
            <person name="Bluhm B."/>
            <person name="Cannon C."/>
            <person name="Castanera R."/>
            <person name="Culley D."/>
            <person name="Daum C."/>
            <person name="Ezra D."/>
            <person name="Gonzalez J."/>
            <person name="Henrissat B."/>
            <person name="Kuo A."/>
            <person name="Liang C."/>
            <person name="Lipzen A."/>
            <person name="Lutzoni F."/>
            <person name="Magnuson J."/>
            <person name="Mondo S."/>
            <person name="Nolan M."/>
            <person name="Ohm R."/>
            <person name="Pangilinan J."/>
            <person name="Park H.-J."/>
            <person name="Ramirez L."/>
            <person name="Alfaro M."/>
            <person name="Sun H."/>
            <person name="Tritt A."/>
            <person name="Yoshinaga Y."/>
            <person name="Zwiers L.-H."/>
            <person name="Turgeon B."/>
            <person name="Goodwin S."/>
            <person name="Spatafora J."/>
            <person name="Crous P."/>
            <person name="Grigoriev I."/>
        </authorList>
    </citation>
    <scope>NUCLEOTIDE SEQUENCE</scope>
    <source>
        <strain evidence="2">CBS 115976</strain>
    </source>
</reference>
<evidence type="ECO:0000313" key="2">
    <source>
        <dbReference type="EMBL" id="KAF2672847.1"/>
    </source>
</evidence>
<evidence type="ECO:0000313" key="3">
    <source>
        <dbReference type="Proteomes" id="UP000799302"/>
    </source>
</evidence>
<sequence>MDTPEDREVEISYSDDEAEEDTSLPLLRNLSPTFRFWDDNWVDPYQSHRNLVVMDRKVHQHLQDVPQNMKAVMALNEIGAARGRGFFLHFPARVVTKKQANDPAVLPTERLQSRVGATYASMAYVNYVYSKQAQAAFKETSHRARYLLCDGVINPSNFLYPIQYCGHQQDPVFTTTIPSLVLLCAQSRYYFGTNVEMQAALANLLKEKPSRYKPDGEDSQLRIKVPPCIWDPRQEIVCQKHLGHLALSDLMRVYRSVVAKCVPLVHPSWSKIERAPTARDNIGTILGNSRITQWGHRLTRKGGKKPRQPKSLAPPS</sequence>
<name>A0A6A6UN32_9PEZI</name>
<organism evidence="2 3">
    <name type="scientific">Microthyrium microscopicum</name>
    <dbReference type="NCBI Taxonomy" id="703497"/>
    <lineage>
        <taxon>Eukaryota</taxon>
        <taxon>Fungi</taxon>
        <taxon>Dikarya</taxon>
        <taxon>Ascomycota</taxon>
        <taxon>Pezizomycotina</taxon>
        <taxon>Dothideomycetes</taxon>
        <taxon>Dothideomycetes incertae sedis</taxon>
        <taxon>Microthyriales</taxon>
        <taxon>Microthyriaceae</taxon>
        <taxon>Microthyrium</taxon>
    </lineage>
</organism>
<dbReference type="AlphaFoldDB" id="A0A6A6UN32"/>
<feature type="compositionally biased region" description="Basic residues" evidence="1">
    <location>
        <begin position="297"/>
        <end position="308"/>
    </location>
</feature>
<accession>A0A6A6UN32</accession>
<dbReference type="EMBL" id="MU004231">
    <property type="protein sequence ID" value="KAF2672847.1"/>
    <property type="molecule type" value="Genomic_DNA"/>
</dbReference>